<dbReference type="SUPFAM" id="SSF56529">
    <property type="entry name" value="FAH"/>
    <property type="match status" value="1"/>
</dbReference>
<dbReference type="GO" id="GO:0019752">
    <property type="term" value="P:carboxylic acid metabolic process"/>
    <property type="evidence" value="ECO:0007669"/>
    <property type="project" value="UniProtKB-ARBA"/>
</dbReference>
<dbReference type="FunFam" id="3.90.850.10:FF:000002">
    <property type="entry name" value="2-hydroxyhepta-2,4-diene-1,7-dioate isomerase"/>
    <property type="match status" value="1"/>
</dbReference>
<sequence length="265" mass="29849">MRFLRFISKEYPEGVFAVVEKEKVRVLSGNPLYGVEKTSELIALEDIEEFLPPISPPNIIALGSNYRKHAKESKAQIPSHPLIFLKSTNTLTAHKKPIILPREAPNEVDYEVELAVVIKDRIKNISEEEALKHVFGYTIGQDISARDCQLRYDQQWARGKSFDTFCPLGPWIETDLNPENVVLRAILNGQIMQEDSTADMIFSVPYLISYISRMMTLFPGTVIITGTPGGVGFSRKPPLFLREGDILASEIKGIGRMENDVVKEK</sequence>
<dbReference type="GO" id="GO:0016853">
    <property type="term" value="F:isomerase activity"/>
    <property type="evidence" value="ECO:0007669"/>
    <property type="project" value="UniProtKB-ARBA"/>
</dbReference>
<dbReference type="InterPro" id="IPR011234">
    <property type="entry name" value="Fumarylacetoacetase-like_C"/>
</dbReference>
<comment type="caution">
    <text evidence="5">The sequence shown here is derived from an EMBL/GenBank/DDBJ whole genome shotgun (WGS) entry which is preliminary data.</text>
</comment>
<dbReference type="GO" id="GO:0046872">
    <property type="term" value="F:metal ion binding"/>
    <property type="evidence" value="ECO:0007669"/>
    <property type="project" value="UniProtKB-KW"/>
</dbReference>
<protein>
    <recommendedName>
        <fullName evidence="6">Fumarylacetoacetase-like C-terminal domain-containing protein</fullName>
    </recommendedName>
</protein>
<dbReference type="Pfam" id="PF10370">
    <property type="entry name" value="Rv2993c-like_N"/>
    <property type="match status" value="1"/>
</dbReference>
<keyword evidence="2" id="KW-0479">Metal-binding</keyword>
<organism evidence="5">
    <name type="scientific">marine sediment metagenome</name>
    <dbReference type="NCBI Taxonomy" id="412755"/>
    <lineage>
        <taxon>unclassified sequences</taxon>
        <taxon>metagenomes</taxon>
        <taxon>ecological metagenomes</taxon>
    </lineage>
</organism>
<name>A0A0F8WTN0_9ZZZZ</name>
<accession>A0A0F8WTN0</accession>
<feature type="domain" description="Rv2993c-like N-terminal" evidence="4">
    <location>
        <begin position="1"/>
        <end position="53"/>
    </location>
</feature>
<dbReference type="Pfam" id="PF01557">
    <property type="entry name" value="FAA_hydrolase"/>
    <property type="match status" value="1"/>
</dbReference>
<evidence type="ECO:0000313" key="5">
    <source>
        <dbReference type="EMBL" id="KKK60078.1"/>
    </source>
</evidence>
<dbReference type="InterPro" id="IPR018833">
    <property type="entry name" value="Rv2993c-like_N"/>
</dbReference>
<gene>
    <name evidence="5" type="ORF">LCGC14_3027960</name>
</gene>
<dbReference type="InterPro" id="IPR051121">
    <property type="entry name" value="FAH"/>
</dbReference>
<dbReference type="EMBL" id="LAZR01063150">
    <property type="protein sequence ID" value="KKK60078.1"/>
    <property type="molecule type" value="Genomic_DNA"/>
</dbReference>
<comment type="similarity">
    <text evidence="1">Belongs to the FAH family.</text>
</comment>
<dbReference type="Gene3D" id="3.90.850.10">
    <property type="entry name" value="Fumarylacetoacetase-like, C-terminal domain"/>
    <property type="match status" value="1"/>
</dbReference>
<feature type="domain" description="Fumarylacetoacetase-like C-terminal" evidence="3">
    <location>
        <begin position="59"/>
        <end position="262"/>
    </location>
</feature>
<evidence type="ECO:0000256" key="1">
    <source>
        <dbReference type="ARBA" id="ARBA00010211"/>
    </source>
</evidence>
<evidence type="ECO:0000256" key="2">
    <source>
        <dbReference type="ARBA" id="ARBA00022723"/>
    </source>
</evidence>
<evidence type="ECO:0008006" key="6">
    <source>
        <dbReference type="Google" id="ProtNLM"/>
    </source>
</evidence>
<reference evidence="5" key="1">
    <citation type="journal article" date="2015" name="Nature">
        <title>Complex archaea that bridge the gap between prokaryotes and eukaryotes.</title>
        <authorList>
            <person name="Spang A."/>
            <person name="Saw J.H."/>
            <person name="Jorgensen S.L."/>
            <person name="Zaremba-Niedzwiedzka K."/>
            <person name="Martijn J."/>
            <person name="Lind A.E."/>
            <person name="van Eijk R."/>
            <person name="Schleper C."/>
            <person name="Guy L."/>
            <person name="Ettema T.J."/>
        </authorList>
    </citation>
    <scope>NUCLEOTIDE SEQUENCE</scope>
</reference>
<dbReference type="AlphaFoldDB" id="A0A0F8WTN0"/>
<proteinExistence type="inferred from homology"/>
<dbReference type="PANTHER" id="PTHR42796">
    <property type="entry name" value="FUMARYLACETOACETATE HYDROLASE DOMAIN-CONTAINING PROTEIN 2A-RELATED"/>
    <property type="match status" value="1"/>
</dbReference>
<dbReference type="PANTHER" id="PTHR42796:SF4">
    <property type="entry name" value="FUMARYLACETOACETATE HYDROLASE DOMAIN-CONTAINING PROTEIN 2A"/>
    <property type="match status" value="1"/>
</dbReference>
<dbReference type="InterPro" id="IPR036663">
    <property type="entry name" value="Fumarylacetoacetase_C_sf"/>
</dbReference>
<evidence type="ECO:0000259" key="4">
    <source>
        <dbReference type="Pfam" id="PF10370"/>
    </source>
</evidence>
<evidence type="ECO:0000259" key="3">
    <source>
        <dbReference type="Pfam" id="PF01557"/>
    </source>
</evidence>